<evidence type="ECO:0000313" key="1">
    <source>
        <dbReference type="EMBL" id="OKH29197.1"/>
    </source>
</evidence>
<dbReference type="RefSeq" id="WP_073547683.1">
    <property type="nucleotide sequence ID" value="NZ_CAWMVK010000001.1"/>
</dbReference>
<dbReference type="Proteomes" id="UP000185984">
    <property type="component" value="Unassembled WGS sequence"/>
</dbReference>
<gene>
    <name evidence="1" type="ORF">NIES1031_00985</name>
</gene>
<accession>A0A1U7I014</accession>
<proteinExistence type="predicted"/>
<name>A0A1U7I014_9CHRO</name>
<evidence type="ECO:0000313" key="2">
    <source>
        <dbReference type="Proteomes" id="UP000185984"/>
    </source>
</evidence>
<dbReference type="EMBL" id="MRCC01000001">
    <property type="protein sequence ID" value="OKH29197.1"/>
    <property type="molecule type" value="Genomic_DNA"/>
</dbReference>
<protein>
    <submittedName>
        <fullName evidence="1">Uncharacterized protein</fullName>
    </submittedName>
</protein>
<organism evidence="1 2">
    <name type="scientific">Chroogloeocystis siderophila 5.2 s.c.1</name>
    <dbReference type="NCBI Taxonomy" id="247279"/>
    <lineage>
        <taxon>Bacteria</taxon>
        <taxon>Bacillati</taxon>
        <taxon>Cyanobacteriota</taxon>
        <taxon>Cyanophyceae</taxon>
        <taxon>Oscillatoriophycideae</taxon>
        <taxon>Chroococcales</taxon>
        <taxon>Chroococcaceae</taxon>
        <taxon>Chroogloeocystis</taxon>
    </lineage>
</organism>
<dbReference type="AlphaFoldDB" id="A0A1U7I014"/>
<reference evidence="1 2" key="1">
    <citation type="submission" date="2016-11" db="EMBL/GenBank/DDBJ databases">
        <title>Draft Genome Sequences of Nine Cyanobacterial Strains from Diverse Habitats.</title>
        <authorList>
            <person name="Zhu T."/>
            <person name="Hou S."/>
            <person name="Lu X."/>
            <person name="Hess W.R."/>
        </authorList>
    </citation>
    <scope>NUCLEOTIDE SEQUENCE [LARGE SCALE GENOMIC DNA]</scope>
    <source>
        <strain evidence="1 2">5.2 s.c.1</strain>
    </source>
</reference>
<sequence length="67" mass="7401">MTVAVKSTHAFYLDIPVPLGKVVAEYRITPGSAIAYSVKVGKYIQIIDIATLWYYSATRLGSGKFLF</sequence>
<keyword evidence="2" id="KW-1185">Reference proteome</keyword>
<comment type="caution">
    <text evidence="1">The sequence shown here is derived from an EMBL/GenBank/DDBJ whole genome shotgun (WGS) entry which is preliminary data.</text>
</comment>